<comment type="subcellular location">
    <subcellularLocation>
        <location evidence="9">Cytoplasm</location>
    </subcellularLocation>
</comment>
<dbReference type="InterPro" id="IPR043129">
    <property type="entry name" value="ATPase_NBD"/>
</dbReference>
<dbReference type="EMBL" id="FWFL01000003">
    <property type="protein sequence ID" value="SLN31194.1"/>
    <property type="molecule type" value="Genomic_DNA"/>
</dbReference>
<dbReference type="Proteomes" id="UP000193827">
    <property type="component" value="Unassembled WGS sequence"/>
</dbReference>
<dbReference type="UniPathway" id="UPA00340">
    <property type="reaction ID" value="UER00458"/>
</dbReference>
<comment type="catalytic activity">
    <reaction evidence="9">
        <text>acetate + ATP = acetyl phosphate + ADP</text>
        <dbReference type="Rhea" id="RHEA:11352"/>
        <dbReference type="ChEBI" id="CHEBI:22191"/>
        <dbReference type="ChEBI" id="CHEBI:30089"/>
        <dbReference type="ChEBI" id="CHEBI:30616"/>
        <dbReference type="ChEBI" id="CHEBI:456216"/>
        <dbReference type="EC" id="2.7.2.1"/>
    </reaction>
</comment>
<evidence type="ECO:0000313" key="12">
    <source>
        <dbReference type="Proteomes" id="UP000193827"/>
    </source>
</evidence>
<dbReference type="Gene3D" id="3.30.420.40">
    <property type="match status" value="2"/>
</dbReference>
<comment type="caution">
    <text evidence="9">Lacks conserved residue(s) required for the propagation of feature annotation.</text>
</comment>
<dbReference type="PANTHER" id="PTHR21060">
    <property type="entry name" value="ACETATE KINASE"/>
    <property type="match status" value="1"/>
</dbReference>
<dbReference type="NCBIfam" id="TIGR00016">
    <property type="entry name" value="ackA"/>
    <property type="match status" value="1"/>
</dbReference>
<evidence type="ECO:0000256" key="3">
    <source>
        <dbReference type="ARBA" id="ARBA00022679"/>
    </source>
</evidence>
<dbReference type="HAMAP" id="MF_00020">
    <property type="entry name" value="Acetate_kinase"/>
    <property type="match status" value="1"/>
</dbReference>
<feature type="binding site" evidence="9">
    <location>
        <position position="371"/>
    </location>
    <ligand>
        <name>Mg(2+)</name>
        <dbReference type="ChEBI" id="CHEBI:18420"/>
    </ligand>
</feature>
<keyword evidence="7 9" id="KW-0067">ATP-binding</keyword>
<dbReference type="GO" id="GO:0008776">
    <property type="term" value="F:acetate kinase activity"/>
    <property type="evidence" value="ECO:0007669"/>
    <property type="project" value="UniProtKB-UniRule"/>
</dbReference>
<comment type="cofactor">
    <cofactor evidence="9">
        <name>Mg(2+)</name>
        <dbReference type="ChEBI" id="CHEBI:18420"/>
    </cofactor>
    <cofactor evidence="9">
        <name>Mn(2+)</name>
        <dbReference type="ChEBI" id="CHEBI:29035"/>
    </cofactor>
    <text evidence="9">Mg(2+). Can also accept Mn(2+).</text>
</comment>
<feature type="binding site" evidence="9">
    <location>
        <begin position="275"/>
        <end position="277"/>
    </location>
    <ligand>
        <name>ATP</name>
        <dbReference type="ChEBI" id="CHEBI:30616"/>
    </ligand>
</feature>
<dbReference type="SUPFAM" id="SSF53067">
    <property type="entry name" value="Actin-like ATPase domain"/>
    <property type="match status" value="2"/>
</dbReference>
<comment type="function">
    <text evidence="9">Catalyzes the formation of acetyl phosphate from acetate and ATP. Can also catalyze the reverse reaction.</text>
</comment>
<keyword evidence="5 9" id="KW-0547">Nucleotide-binding</keyword>
<comment type="pathway">
    <text evidence="9">Metabolic intermediate biosynthesis; acetyl-CoA biosynthesis; acetyl-CoA from acetate: step 1/2.</text>
</comment>
<dbReference type="PROSITE" id="PS01076">
    <property type="entry name" value="ACETATE_KINASE_2"/>
    <property type="match status" value="1"/>
</dbReference>
<dbReference type="EC" id="2.7.2.1" evidence="9"/>
<feature type="binding site" evidence="9">
    <location>
        <begin position="200"/>
        <end position="204"/>
    </location>
    <ligand>
        <name>ATP</name>
        <dbReference type="ChEBI" id="CHEBI:30616"/>
    </ligand>
</feature>
<evidence type="ECO:0000256" key="8">
    <source>
        <dbReference type="ARBA" id="ARBA00022842"/>
    </source>
</evidence>
<keyword evidence="8 9" id="KW-0460">Magnesium</keyword>
<keyword evidence="12" id="KW-1185">Reference proteome</keyword>
<evidence type="ECO:0000256" key="7">
    <source>
        <dbReference type="ARBA" id="ARBA00022840"/>
    </source>
</evidence>
<evidence type="ECO:0000256" key="4">
    <source>
        <dbReference type="ARBA" id="ARBA00022723"/>
    </source>
</evidence>
<dbReference type="PIRSF" id="PIRSF000722">
    <property type="entry name" value="Acetate_prop_kin"/>
    <property type="match status" value="1"/>
</dbReference>
<accession>A0A1Y5S417</accession>
<dbReference type="InterPro" id="IPR023865">
    <property type="entry name" value="Aliphatic_acid_kinase_CS"/>
</dbReference>
<organism evidence="11 12">
    <name type="scientific">Roseovarius litorisediminis</name>
    <dbReference type="NCBI Taxonomy" id="1312363"/>
    <lineage>
        <taxon>Bacteria</taxon>
        <taxon>Pseudomonadati</taxon>
        <taxon>Pseudomonadota</taxon>
        <taxon>Alphaproteobacteria</taxon>
        <taxon>Rhodobacterales</taxon>
        <taxon>Roseobacteraceae</taxon>
        <taxon>Roseovarius</taxon>
    </lineage>
</organism>
<keyword evidence="4 9" id="KW-0479">Metal-binding</keyword>
<protein>
    <recommendedName>
        <fullName evidence="9">Acetate kinase</fullName>
        <ecNumber evidence="9">2.7.2.1</ecNumber>
    </recommendedName>
    <alternativeName>
        <fullName evidence="9">Acetokinase</fullName>
    </alternativeName>
</protein>
<evidence type="ECO:0000256" key="2">
    <source>
        <dbReference type="ARBA" id="ARBA00022490"/>
    </source>
</evidence>
<reference evidence="11 12" key="1">
    <citation type="submission" date="2017-03" db="EMBL/GenBank/DDBJ databases">
        <authorList>
            <person name="Afonso C.L."/>
            <person name="Miller P.J."/>
            <person name="Scott M.A."/>
            <person name="Spackman E."/>
            <person name="Goraichik I."/>
            <person name="Dimitrov K.M."/>
            <person name="Suarez D.L."/>
            <person name="Swayne D.E."/>
        </authorList>
    </citation>
    <scope>NUCLEOTIDE SEQUENCE [LARGE SCALE GENOMIC DNA]</scope>
    <source>
        <strain evidence="11 12">CECT 8287</strain>
    </source>
</reference>
<keyword evidence="6 9" id="KW-0418">Kinase</keyword>
<evidence type="ECO:0000256" key="6">
    <source>
        <dbReference type="ARBA" id="ARBA00022777"/>
    </source>
</evidence>
<dbReference type="GO" id="GO:0000287">
    <property type="term" value="F:magnesium ion binding"/>
    <property type="evidence" value="ECO:0007669"/>
    <property type="project" value="UniProtKB-UniRule"/>
</dbReference>
<evidence type="ECO:0000313" key="11">
    <source>
        <dbReference type="EMBL" id="SLN31194.1"/>
    </source>
</evidence>
<feature type="active site" description="Proton donor/acceptor" evidence="9">
    <location>
        <position position="142"/>
    </location>
</feature>
<proteinExistence type="inferred from homology"/>
<dbReference type="InterPro" id="IPR004372">
    <property type="entry name" value="Ac/propionate_kinase"/>
</dbReference>
<dbReference type="AlphaFoldDB" id="A0A1Y5S417"/>
<dbReference type="GO" id="GO:0006085">
    <property type="term" value="P:acetyl-CoA biosynthetic process"/>
    <property type="evidence" value="ECO:0007669"/>
    <property type="project" value="UniProtKB-UniRule"/>
</dbReference>
<dbReference type="GO" id="GO:0006083">
    <property type="term" value="P:acetate metabolic process"/>
    <property type="evidence" value="ECO:0007669"/>
    <property type="project" value="TreeGrafter"/>
</dbReference>
<dbReference type="GO" id="GO:0005829">
    <property type="term" value="C:cytosol"/>
    <property type="evidence" value="ECO:0007669"/>
    <property type="project" value="TreeGrafter"/>
</dbReference>
<comment type="similarity">
    <text evidence="1 9 10">Belongs to the acetokinase family.</text>
</comment>
<name>A0A1Y5S417_9RHOB</name>
<evidence type="ECO:0000256" key="10">
    <source>
        <dbReference type="RuleBase" id="RU003835"/>
    </source>
</evidence>
<gene>
    <name evidence="9 11" type="primary">ackA</name>
    <name evidence="11" type="ORF">PEL8287_01454</name>
</gene>
<keyword evidence="3 9" id="KW-0808">Transferase</keyword>
<sequence length="393" mass="41811">MVINAGSSSIKFAVFGTDIAPRLTGRLESLGSAPRLSAKSAEGRVVADEDWSADHASGVHVLIQRLMNWLEDHLGAEAVVAIGHRVAIGGLEHSGPALVTPELLVKLKALVPLAPLHQPRNLEPIESLGASHPHVPQVVCFDTAFHQTLPRVAQMYALPKALRDAGAHRYGFHGLSYEYIASRLPDIDQRGATDRTIVAHLGSGASMCALRSGRSIATTMGFSPLSGLVMGTRPGDLDPGLMIWLIRECGMSVDQIEATLYHDAGLKGVSGISGDMRQLLASDTPEASEAVELFAYKAATEVGALTAALGGLDTLVFTAGIGERSPEVRAMICARCKWLGLEVSMARNQAGSSTISTPDSRVAVHVIATNEELMVARHTIDLVLKRMLKESVQ</sequence>
<dbReference type="Pfam" id="PF00871">
    <property type="entry name" value="Acetate_kinase"/>
    <property type="match status" value="1"/>
</dbReference>
<evidence type="ECO:0000256" key="1">
    <source>
        <dbReference type="ARBA" id="ARBA00008748"/>
    </source>
</evidence>
<dbReference type="InterPro" id="IPR000890">
    <property type="entry name" value="Aliphatic_acid_kin_short-chain"/>
</dbReference>
<feature type="binding site" evidence="9">
    <location>
        <position position="85"/>
    </location>
    <ligand>
        <name>substrate</name>
    </ligand>
</feature>
<comment type="subunit">
    <text evidence="9">Homodimer.</text>
</comment>
<feature type="site" description="Transition state stabilizer" evidence="9">
    <location>
        <position position="173"/>
    </location>
</feature>
<keyword evidence="2 9" id="KW-0963">Cytoplasm</keyword>
<evidence type="ECO:0000256" key="5">
    <source>
        <dbReference type="ARBA" id="ARBA00022741"/>
    </source>
</evidence>
<feature type="site" description="Transition state stabilizer" evidence="9">
    <location>
        <position position="233"/>
    </location>
</feature>
<evidence type="ECO:0000256" key="9">
    <source>
        <dbReference type="HAMAP-Rule" id="MF_00020"/>
    </source>
</evidence>
<dbReference type="PANTHER" id="PTHR21060:SF21">
    <property type="entry name" value="ACETATE KINASE"/>
    <property type="match status" value="1"/>
</dbReference>
<dbReference type="PRINTS" id="PR00471">
    <property type="entry name" value="ACETATEKNASE"/>
</dbReference>
<feature type="binding site" evidence="9">
    <location>
        <position position="11"/>
    </location>
    <ligand>
        <name>ATP</name>
        <dbReference type="ChEBI" id="CHEBI:30616"/>
    </ligand>
</feature>
<dbReference type="GO" id="GO:0005524">
    <property type="term" value="F:ATP binding"/>
    <property type="evidence" value="ECO:0007669"/>
    <property type="project" value="UniProtKB-KW"/>
</dbReference>
<feature type="binding site" evidence="9">
    <location>
        <position position="4"/>
    </location>
    <ligand>
        <name>Mg(2+)</name>
        <dbReference type="ChEBI" id="CHEBI:18420"/>
    </ligand>
</feature>